<accession>A0A015IYS2</accession>
<dbReference type="PROSITE" id="PS00636">
    <property type="entry name" value="DNAJ_1"/>
    <property type="match status" value="1"/>
</dbReference>
<dbReference type="Pfam" id="PF07719">
    <property type="entry name" value="TPR_2"/>
    <property type="match status" value="1"/>
</dbReference>
<dbReference type="InterPro" id="IPR001623">
    <property type="entry name" value="DnaJ_domain"/>
</dbReference>
<feature type="region of interest" description="Disordered" evidence="5">
    <location>
        <begin position="485"/>
        <end position="508"/>
    </location>
</feature>
<dbReference type="Pfam" id="PF13432">
    <property type="entry name" value="TPR_16"/>
    <property type="match status" value="1"/>
</dbReference>
<feature type="compositionally biased region" description="Basic residues" evidence="5">
    <location>
        <begin position="490"/>
        <end position="500"/>
    </location>
</feature>
<dbReference type="EMBL" id="JEMT01024722">
    <property type="protein sequence ID" value="EXX62432.1"/>
    <property type="molecule type" value="Genomic_DNA"/>
</dbReference>
<dbReference type="SUPFAM" id="SSF46565">
    <property type="entry name" value="Chaperone J-domain"/>
    <property type="match status" value="1"/>
</dbReference>
<feature type="domain" description="J" evidence="6">
    <location>
        <begin position="371"/>
        <end position="436"/>
    </location>
</feature>
<evidence type="ECO:0000256" key="2">
    <source>
        <dbReference type="ARBA" id="ARBA00022803"/>
    </source>
</evidence>
<sequence length="508" mass="57331">MDMETDIPEYNVQVEAEDIKSEANNLYKSGDYDQAVALYTRAIELNPDSPTYYNNRAAALMMLKKTKDALNDCKRAISLDPTSIKAFLRCAKCNFLLGNLSEAERVYTQVLNMDPTSSQAKTEYLQLNQVKDYIQQAEIYLKNGQFPLTLNVIDRATTFLEEIPTKWKLMKGEALLEQKDYGSASQIAIDILRSDAQNSDAHVLRAQILYLEGDNNKAACHCQEALRCDPDNSKARVLLKKSKALESQKTAGNEAFQRKDYKEAYDIYSAALKIDPSNSSMMSKLYSNRSAVLIKLGKYTESLKDMDKALDLDPNFVKVLRRRADTFLKLERYEEAVQDLKAAVDLEGSNSEIRKELRNAERELKKSHRKDYYKILGVSKDASESEIKKAYRKLALQHHPDKNCGDSDAEIKFKEIGEAYAILGDPAKKQRYDSGVDLDGINGQTNFDVDPNLFFQMFMGAEMPNMGGSRGGHGFPFGSFSSQGFPRQRSSFHSHSHGGHGTHQFHFG</sequence>
<dbReference type="PROSITE" id="PS50076">
    <property type="entry name" value="DNAJ_2"/>
    <property type="match status" value="1"/>
</dbReference>
<dbReference type="InterPro" id="IPR019734">
    <property type="entry name" value="TPR_rpt"/>
</dbReference>
<dbReference type="InterPro" id="IPR018253">
    <property type="entry name" value="DnaJ_domain_CS"/>
</dbReference>
<protein>
    <submittedName>
        <fullName evidence="7">Sti1p</fullName>
    </submittedName>
</protein>
<comment type="caution">
    <text evidence="7">The sequence shown here is derived from an EMBL/GenBank/DDBJ whole genome shotgun (WGS) entry which is preliminary data.</text>
</comment>
<dbReference type="InterPro" id="IPR036869">
    <property type="entry name" value="J_dom_sf"/>
</dbReference>
<dbReference type="CDD" id="cd06257">
    <property type="entry name" value="DnaJ"/>
    <property type="match status" value="1"/>
</dbReference>
<proteinExistence type="predicted"/>
<dbReference type="PANTHER" id="PTHR45188:SF2">
    <property type="entry name" value="DNAJ HOMOLOG SUBFAMILY C MEMBER 7"/>
    <property type="match status" value="1"/>
</dbReference>
<dbReference type="STRING" id="1432141.A0A015IYS2"/>
<evidence type="ECO:0000256" key="5">
    <source>
        <dbReference type="SAM" id="MobiDB-lite"/>
    </source>
</evidence>
<keyword evidence="2 3" id="KW-0802">TPR repeat</keyword>
<dbReference type="SMR" id="A0A015IYS2"/>
<dbReference type="SMART" id="SM00271">
    <property type="entry name" value="DnaJ"/>
    <property type="match status" value="1"/>
</dbReference>
<evidence type="ECO:0000256" key="3">
    <source>
        <dbReference type="PROSITE-ProRule" id="PRU00339"/>
    </source>
</evidence>
<dbReference type="AlphaFoldDB" id="A0A015IYS2"/>
<feature type="repeat" description="TPR" evidence="3">
    <location>
        <begin position="84"/>
        <end position="117"/>
    </location>
</feature>
<keyword evidence="4" id="KW-0175">Coiled coil</keyword>
<dbReference type="OrthoDB" id="10250354at2759"/>
<dbReference type="Gene3D" id="1.25.40.10">
    <property type="entry name" value="Tetratricopeptide repeat domain"/>
    <property type="match status" value="1"/>
</dbReference>
<dbReference type="PROSITE" id="PS50293">
    <property type="entry name" value="TPR_REGION"/>
    <property type="match status" value="1"/>
</dbReference>
<dbReference type="Pfam" id="PF13181">
    <property type="entry name" value="TPR_8"/>
    <property type="match status" value="1"/>
</dbReference>
<name>A0A015IYS2_RHIIW</name>
<organism evidence="7 8">
    <name type="scientific">Rhizophagus irregularis (strain DAOM 197198w)</name>
    <name type="common">Glomus intraradices</name>
    <dbReference type="NCBI Taxonomy" id="1432141"/>
    <lineage>
        <taxon>Eukaryota</taxon>
        <taxon>Fungi</taxon>
        <taxon>Fungi incertae sedis</taxon>
        <taxon>Mucoromycota</taxon>
        <taxon>Glomeromycotina</taxon>
        <taxon>Glomeromycetes</taxon>
        <taxon>Glomerales</taxon>
        <taxon>Glomeraceae</taxon>
        <taxon>Rhizophagus</taxon>
    </lineage>
</organism>
<evidence type="ECO:0000256" key="4">
    <source>
        <dbReference type="SAM" id="Coils"/>
    </source>
</evidence>
<keyword evidence="1" id="KW-0677">Repeat</keyword>
<dbReference type="InterPro" id="IPR013105">
    <property type="entry name" value="TPR_2"/>
</dbReference>
<evidence type="ECO:0000259" key="6">
    <source>
        <dbReference type="PROSITE" id="PS50076"/>
    </source>
</evidence>
<dbReference type="HOGENOM" id="CLU_015935_3_1_1"/>
<evidence type="ECO:0000313" key="8">
    <source>
        <dbReference type="Proteomes" id="UP000022910"/>
    </source>
</evidence>
<feature type="repeat" description="TPR" evidence="3">
    <location>
        <begin position="283"/>
        <end position="316"/>
    </location>
</feature>
<dbReference type="Pfam" id="PF00226">
    <property type="entry name" value="DnaJ"/>
    <property type="match status" value="1"/>
</dbReference>
<evidence type="ECO:0000313" key="7">
    <source>
        <dbReference type="EMBL" id="EXX62432.1"/>
    </source>
</evidence>
<feature type="repeat" description="TPR" evidence="3">
    <location>
        <begin position="50"/>
        <end position="83"/>
    </location>
</feature>
<dbReference type="SMART" id="SM00028">
    <property type="entry name" value="TPR"/>
    <property type="match status" value="8"/>
</dbReference>
<dbReference type="Proteomes" id="UP000022910">
    <property type="component" value="Unassembled WGS sequence"/>
</dbReference>
<feature type="repeat" description="TPR" evidence="3">
    <location>
        <begin position="317"/>
        <end position="350"/>
    </location>
</feature>
<dbReference type="Pfam" id="PF13414">
    <property type="entry name" value="TPR_11"/>
    <property type="match status" value="1"/>
</dbReference>
<evidence type="ECO:0000256" key="1">
    <source>
        <dbReference type="ARBA" id="ARBA00022737"/>
    </source>
</evidence>
<gene>
    <name evidence="7" type="ORF">RirG_161810</name>
</gene>
<feature type="repeat" description="TPR" evidence="3">
    <location>
        <begin position="16"/>
        <end position="49"/>
    </location>
</feature>
<dbReference type="PRINTS" id="PR00625">
    <property type="entry name" value="JDOMAIN"/>
</dbReference>
<dbReference type="InterPro" id="IPR011990">
    <property type="entry name" value="TPR-like_helical_dom_sf"/>
</dbReference>
<feature type="coiled-coil region" evidence="4">
    <location>
        <begin position="323"/>
        <end position="370"/>
    </location>
</feature>
<reference evidence="7 8" key="1">
    <citation type="submission" date="2014-02" db="EMBL/GenBank/DDBJ databases">
        <title>Single nucleus genome sequencing reveals high similarity among nuclei of an endomycorrhizal fungus.</title>
        <authorList>
            <person name="Lin K."/>
            <person name="Geurts R."/>
            <person name="Zhang Z."/>
            <person name="Limpens E."/>
            <person name="Saunders D.G."/>
            <person name="Mu D."/>
            <person name="Pang E."/>
            <person name="Cao H."/>
            <person name="Cha H."/>
            <person name="Lin T."/>
            <person name="Zhou Q."/>
            <person name="Shang Y."/>
            <person name="Li Y."/>
            <person name="Ivanov S."/>
            <person name="Sharma T."/>
            <person name="Velzen R.V."/>
            <person name="Ruijter N.D."/>
            <person name="Aanen D.K."/>
            <person name="Win J."/>
            <person name="Kamoun S."/>
            <person name="Bisseling T."/>
            <person name="Huang S."/>
        </authorList>
    </citation>
    <scope>NUCLEOTIDE SEQUENCE [LARGE SCALE GENOMIC DNA]</scope>
    <source>
        <strain evidence="8">DAOM197198w</strain>
    </source>
</reference>
<dbReference type="Gene3D" id="1.10.287.110">
    <property type="entry name" value="DnaJ domain"/>
    <property type="match status" value="1"/>
</dbReference>
<dbReference type="PROSITE" id="PS50005">
    <property type="entry name" value="TPR"/>
    <property type="match status" value="6"/>
</dbReference>
<keyword evidence="8" id="KW-1185">Reference proteome</keyword>
<dbReference type="OMA" id="KLYMNRA"/>
<dbReference type="SUPFAM" id="SSF48452">
    <property type="entry name" value="TPR-like"/>
    <property type="match status" value="1"/>
</dbReference>
<dbReference type="PANTHER" id="PTHR45188">
    <property type="entry name" value="DNAJ PROTEIN P58IPK HOMOLOG"/>
    <property type="match status" value="1"/>
</dbReference>
<feature type="repeat" description="TPR" evidence="3">
    <location>
        <begin position="245"/>
        <end position="278"/>
    </location>
</feature>